<reference evidence="1 2" key="1">
    <citation type="submission" date="2024-07" db="EMBL/GenBank/DDBJ databases">
        <title>Section-level genome sequencing and comparative genomics of Aspergillus sections Usti and Cavernicolus.</title>
        <authorList>
            <consortium name="Lawrence Berkeley National Laboratory"/>
            <person name="Nybo J.L."/>
            <person name="Vesth T.C."/>
            <person name="Theobald S."/>
            <person name="Frisvad J.C."/>
            <person name="Larsen T.O."/>
            <person name="Kjaerboelling I."/>
            <person name="Rothschild-Mancinelli K."/>
            <person name="Lyhne E.K."/>
            <person name="Kogle M.E."/>
            <person name="Barry K."/>
            <person name="Clum A."/>
            <person name="Na H."/>
            <person name="Ledsgaard L."/>
            <person name="Lin J."/>
            <person name="Lipzen A."/>
            <person name="Kuo A."/>
            <person name="Riley R."/>
            <person name="Mondo S."/>
            <person name="LaButti K."/>
            <person name="Haridas S."/>
            <person name="Pangalinan J."/>
            <person name="Salamov A.A."/>
            <person name="Simmons B.A."/>
            <person name="Magnuson J.K."/>
            <person name="Chen J."/>
            <person name="Drula E."/>
            <person name="Henrissat B."/>
            <person name="Wiebenga A."/>
            <person name="Lubbers R.J."/>
            <person name="Gomes A.C."/>
            <person name="Macurrencykelacurrency M.R."/>
            <person name="Stajich J."/>
            <person name="Grigoriev I.V."/>
            <person name="Mortensen U.H."/>
            <person name="De vries R.P."/>
            <person name="Baker S.E."/>
            <person name="Andersen M.R."/>
        </authorList>
    </citation>
    <scope>NUCLEOTIDE SEQUENCE [LARGE SCALE GENOMIC DNA]</scope>
    <source>
        <strain evidence="1 2">CBS 756.74</strain>
    </source>
</reference>
<evidence type="ECO:0000313" key="2">
    <source>
        <dbReference type="Proteomes" id="UP001610444"/>
    </source>
</evidence>
<sequence length="244" mass="27985">MIGDELNDSRYHIVDKLGYGGYSTSQHPGQNLIPTVRDEFEVHGLRLCYLDLHLANVLLKFSTNIDVLSIDQLYDMYGKPETLPIIRSNGEPLPDTMPAHAVQSFFLGKSMDDLALPFEPTLPNSYSSDIWSPATALWDIIGMKTMFSSEWATEDEVASQQVDVLGSMPADWYASWEGRSQFWDEEWCPLGGELFEDCVQKWRRNKGWEEVAEDEKTAFLKLICKMMKFRPEERLTADEVLKEE</sequence>
<proteinExistence type="predicted"/>
<comment type="caution">
    <text evidence="1">The sequence shown here is derived from an EMBL/GenBank/DDBJ whole genome shotgun (WGS) entry which is preliminary data.</text>
</comment>
<dbReference type="SUPFAM" id="SSF56112">
    <property type="entry name" value="Protein kinase-like (PK-like)"/>
    <property type="match status" value="1"/>
</dbReference>
<gene>
    <name evidence="1" type="ORF">BJX68DRAFT_252995</name>
</gene>
<organism evidence="1 2">
    <name type="scientific">Aspergillus pseudodeflectus</name>
    <dbReference type="NCBI Taxonomy" id="176178"/>
    <lineage>
        <taxon>Eukaryota</taxon>
        <taxon>Fungi</taxon>
        <taxon>Dikarya</taxon>
        <taxon>Ascomycota</taxon>
        <taxon>Pezizomycotina</taxon>
        <taxon>Eurotiomycetes</taxon>
        <taxon>Eurotiomycetidae</taxon>
        <taxon>Eurotiales</taxon>
        <taxon>Aspergillaceae</taxon>
        <taxon>Aspergillus</taxon>
        <taxon>Aspergillus subgen. Nidulantes</taxon>
    </lineage>
</organism>
<name>A0ABR4KYZ6_9EURO</name>
<dbReference type="RefSeq" id="XP_070902972.1">
    <property type="nucleotide sequence ID" value="XM_071042643.1"/>
</dbReference>
<dbReference type="Proteomes" id="UP001610444">
    <property type="component" value="Unassembled WGS sequence"/>
</dbReference>
<dbReference type="InterPro" id="IPR011009">
    <property type="entry name" value="Kinase-like_dom_sf"/>
</dbReference>
<protein>
    <recommendedName>
        <fullName evidence="3">Protein kinase domain-containing protein</fullName>
    </recommendedName>
</protein>
<dbReference type="EMBL" id="JBFXLR010000006">
    <property type="protein sequence ID" value="KAL2857441.1"/>
    <property type="molecule type" value="Genomic_DNA"/>
</dbReference>
<keyword evidence="2" id="KW-1185">Reference proteome</keyword>
<evidence type="ECO:0008006" key="3">
    <source>
        <dbReference type="Google" id="ProtNLM"/>
    </source>
</evidence>
<dbReference type="GeneID" id="98157807"/>
<accession>A0ABR4KYZ6</accession>
<evidence type="ECO:0000313" key="1">
    <source>
        <dbReference type="EMBL" id="KAL2857441.1"/>
    </source>
</evidence>
<dbReference type="Gene3D" id="1.10.510.10">
    <property type="entry name" value="Transferase(Phosphotransferase) domain 1"/>
    <property type="match status" value="1"/>
</dbReference>